<dbReference type="PANTHER" id="PTHR43132:SF8">
    <property type="entry name" value="HTH-TYPE TRANSCRIPTIONAL REGULATOR KMTR"/>
    <property type="match status" value="1"/>
</dbReference>
<dbReference type="InterPro" id="IPR001845">
    <property type="entry name" value="HTH_ArsR_DNA-bd_dom"/>
</dbReference>
<dbReference type="CDD" id="cd00090">
    <property type="entry name" value="HTH_ARSR"/>
    <property type="match status" value="1"/>
</dbReference>
<evidence type="ECO:0000256" key="3">
    <source>
        <dbReference type="ARBA" id="ARBA00023163"/>
    </source>
</evidence>
<dbReference type="InterPro" id="IPR036388">
    <property type="entry name" value="WH-like_DNA-bd_sf"/>
</dbReference>
<dbReference type="InterPro" id="IPR051011">
    <property type="entry name" value="Metal_resp_trans_reg"/>
</dbReference>
<dbReference type="GO" id="GO:0004792">
    <property type="term" value="F:thiosulfate-cyanide sulfurtransferase activity"/>
    <property type="evidence" value="ECO:0007669"/>
    <property type="project" value="InterPro"/>
</dbReference>
<organism evidence="6 7">
    <name type="scientific">Pseudonocardia hydrocarbonoxydans</name>
    <dbReference type="NCBI Taxonomy" id="76726"/>
    <lineage>
        <taxon>Bacteria</taxon>
        <taxon>Bacillati</taxon>
        <taxon>Actinomycetota</taxon>
        <taxon>Actinomycetes</taxon>
        <taxon>Pseudonocardiales</taxon>
        <taxon>Pseudonocardiaceae</taxon>
        <taxon>Pseudonocardia</taxon>
    </lineage>
</organism>
<gene>
    <name evidence="6" type="ORF">PHY01_36910</name>
</gene>
<dbReference type="GO" id="GO:0003700">
    <property type="term" value="F:DNA-binding transcription factor activity"/>
    <property type="evidence" value="ECO:0007669"/>
    <property type="project" value="InterPro"/>
</dbReference>
<comment type="caution">
    <text evidence="6">The sequence shown here is derived from an EMBL/GenBank/DDBJ whole genome shotgun (WGS) entry which is preliminary data.</text>
</comment>
<dbReference type="PROSITE" id="PS50987">
    <property type="entry name" value="HTH_ARSR_2"/>
    <property type="match status" value="1"/>
</dbReference>
<dbReference type="Gene3D" id="1.10.10.10">
    <property type="entry name" value="Winged helix-like DNA-binding domain superfamily/Winged helix DNA-binding domain"/>
    <property type="match status" value="1"/>
</dbReference>
<keyword evidence="7" id="KW-1185">Reference proteome</keyword>
<evidence type="ECO:0000256" key="1">
    <source>
        <dbReference type="ARBA" id="ARBA00023015"/>
    </source>
</evidence>
<evidence type="ECO:0000313" key="6">
    <source>
        <dbReference type="EMBL" id="GEC21408.1"/>
    </source>
</evidence>
<name>A0A4Y3WSA3_9PSEU</name>
<dbReference type="CDD" id="cd00158">
    <property type="entry name" value="RHOD"/>
    <property type="match status" value="1"/>
</dbReference>
<dbReference type="PROSITE" id="PS50206">
    <property type="entry name" value="RHODANESE_3"/>
    <property type="match status" value="1"/>
</dbReference>
<evidence type="ECO:0000313" key="7">
    <source>
        <dbReference type="Proteomes" id="UP000320338"/>
    </source>
</evidence>
<evidence type="ECO:0000259" key="4">
    <source>
        <dbReference type="PROSITE" id="PS50206"/>
    </source>
</evidence>
<evidence type="ECO:0000259" key="5">
    <source>
        <dbReference type="PROSITE" id="PS50987"/>
    </source>
</evidence>
<dbReference type="InterPro" id="IPR036390">
    <property type="entry name" value="WH_DNA-bd_sf"/>
</dbReference>
<dbReference type="SUPFAM" id="SSF52821">
    <property type="entry name" value="Rhodanese/Cell cycle control phosphatase"/>
    <property type="match status" value="1"/>
</dbReference>
<feature type="domain" description="Rhodanese" evidence="4">
    <location>
        <begin position="130"/>
        <end position="219"/>
    </location>
</feature>
<keyword evidence="3" id="KW-0804">Transcription</keyword>
<dbReference type="RefSeq" id="WP_141280225.1">
    <property type="nucleotide sequence ID" value="NZ_BAAARZ010000005.1"/>
</dbReference>
<dbReference type="Gene3D" id="3.40.250.10">
    <property type="entry name" value="Rhodanese-like domain"/>
    <property type="match status" value="1"/>
</dbReference>
<dbReference type="PRINTS" id="PR00778">
    <property type="entry name" value="HTHARSR"/>
</dbReference>
<dbReference type="PANTHER" id="PTHR43132">
    <property type="entry name" value="ARSENICAL RESISTANCE OPERON REPRESSOR ARSR-RELATED"/>
    <property type="match status" value="1"/>
</dbReference>
<dbReference type="InterPro" id="IPR001307">
    <property type="entry name" value="Thiosulphate_STrfase_CS"/>
</dbReference>
<dbReference type="NCBIfam" id="NF033788">
    <property type="entry name" value="HTH_metalloreg"/>
    <property type="match status" value="1"/>
</dbReference>
<accession>A0A4Y3WSA3</accession>
<dbReference type="SMART" id="SM00418">
    <property type="entry name" value="HTH_ARSR"/>
    <property type="match status" value="1"/>
</dbReference>
<keyword evidence="1" id="KW-0805">Transcription regulation</keyword>
<dbReference type="SUPFAM" id="SSF46785">
    <property type="entry name" value="Winged helix' DNA-binding domain"/>
    <property type="match status" value="1"/>
</dbReference>
<dbReference type="InterPro" id="IPR011991">
    <property type="entry name" value="ArsR-like_HTH"/>
</dbReference>
<dbReference type="Proteomes" id="UP000320338">
    <property type="component" value="Unassembled WGS sequence"/>
</dbReference>
<evidence type="ECO:0000256" key="2">
    <source>
        <dbReference type="ARBA" id="ARBA00023125"/>
    </source>
</evidence>
<sequence length="222" mass="23574">MGDRAAKTDLLDELARVGKALGSGTRLELLDLLAQGPRSVADLAATAGLGLTTASAHLQALRRGGLVTGDRDGTTIRYRLAGPDVAALLDRLRAVATAHLPDVVAARDRYLGAPGTGEEVGRDELLRRARAGEIVVLDVRPAPEYRAGHIPGAVSIPVDELADRLDELPAGVDVVAYCRGAWCLFAHDAVRLLTARGRRGRRLVDGMLEWRLDGRPVEVSAA</sequence>
<dbReference type="EMBL" id="BJNG01000034">
    <property type="protein sequence ID" value="GEC21408.1"/>
    <property type="molecule type" value="Genomic_DNA"/>
</dbReference>
<reference evidence="6 7" key="1">
    <citation type="submission" date="2019-06" db="EMBL/GenBank/DDBJ databases">
        <title>Whole genome shotgun sequence of Pseudonocardia hydrocarbonoxydans NBRC 14498.</title>
        <authorList>
            <person name="Hosoyama A."/>
            <person name="Uohara A."/>
            <person name="Ohji S."/>
            <person name="Ichikawa N."/>
        </authorList>
    </citation>
    <scope>NUCLEOTIDE SEQUENCE [LARGE SCALE GENOMIC DNA]</scope>
    <source>
        <strain evidence="6 7">NBRC 14498</strain>
    </source>
</reference>
<dbReference type="AlphaFoldDB" id="A0A4Y3WSA3"/>
<protein>
    <submittedName>
        <fullName evidence="6">ArsR family transcriptional regulator</fullName>
    </submittedName>
</protein>
<dbReference type="Pfam" id="PF00581">
    <property type="entry name" value="Rhodanese"/>
    <property type="match status" value="1"/>
</dbReference>
<dbReference type="OrthoDB" id="9800872at2"/>
<keyword evidence="2" id="KW-0238">DNA-binding</keyword>
<dbReference type="Pfam" id="PF12840">
    <property type="entry name" value="HTH_20"/>
    <property type="match status" value="1"/>
</dbReference>
<dbReference type="FunFam" id="3.40.250.10:FF:000039">
    <property type="entry name" value="ArsR family transcriptional regulator"/>
    <property type="match status" value="1"/>
</dbReference>
<dbReference type="SMART" id="SM00450">
    <property type="entry name" value="RHOD"/>
    <property type="match status" value="1"/>
</dbReference>
<dbReference type="GO" id="GO:0003677">
    <property type="term" value="F:DNA binding"/>
    <property type="evidence" value="ECO:0007669"/>
    <property type="project" value="UniProtKB-KW"/>
</dbReference>
<dbReference type="InterPro" id="IPR036873">
    <property type="entry name" value="Rhodanese-like_dom_sf"/>
</dbReference>
<proteinExistence type="predicted"/>
<feature type="domain" description="HTH arsR-type" evidence="5">
    <location>
        <begin position="6"/>
        <end position="100"/>
    </location>
</feature>
<dbReference type="InterPro" id="IPR001763">
    <property type="entry name" value="Rhodanese-like_dom"/>
</dbReference>
<dbReference type="PROSITE" id="PS00380">
    <property type="entry name" value="RHODANESE_1"/>
    <property type="match status" value="1"/>
</dbReference>